<organism evidence="2 3">
    <name type="scientific">Dendrothele bispora (strain CBS 962.96)</name>
    <dbReference type="NCBI Taxonomy" id="1314807"/>
    <lineage>
        <taxon>Eukaryota</taxon>
        <taxon>Fungi</taxon>
        <taxon>Dikarya</taxon>
        <taxon>Basidiomycota</taxon>
        <taxon>Agaricomycotina</taxon>
        <taxon>Agaricomycetes</taxon>
        <taxon>Agaricomycetidae</taxon>
        <taxon>Agaricales</taxon>
        <taxon>Agaricales incertae sedis</taxon>
        <taxon>Dendrothele</taxon>
    </lineage>
</organism>
<keyword evidence="3" id="KW-1185">Reference proteome</keyword>
<protein>
    <submittedName>
        <fullName evidence="2">Uncharacterized protein</fullName>
    </submittedName>
</protein>
<feature type="compositionally biased region" description="Polar residues" evidence="1">
    <location>
        <begin position="54"/>
        <end position="86"/>
    </location>
</feature>
<sequence>MGSLKQTINDQFIVFETDLHIVIIPRNTGNIPRRPGRSSESSQTINRILVDEQSPLQRTHNSKGKQSPLQTAQNSKANAARISQSEAIDGGPIQYESTNASNTDYCVVCSGKRECPWSNGQERMFMRH</sequence>
<accession>A0A4S8KK73</accession>
<dbReference type="AlphaFoldDB" id="A0A4S8KK73"/>
<evidence type="ECO:0000256" key="1">
    <source>
        <dbReference type="SAM" id="MobiDB-lite"/>
    </source>
</evidence>
<gene>
    <name evidence="2" type="ORF">K435DRAFT_880668</name>
</gene>
<name>A0A4S8KK73_DENBC</name>
<feature type="region of interest" description="Disordered" evidence="1">
    <location>
        <begin position="52"/>
        <end position="95"/>
    </location>
</feature>
<evidence type="ECO:0000313" key="3">
    <source>
        <dbReference type="Proteomes" id="UP000297245"/>
    </source>
</evidence>
<reference evidence="2 3" key="1">
    <citation type="journal article" date="2019" name="Nat. Ecol. Evol.">
        <title>Megaphylogeny resolves global patterns of mushroom evolution.</title>
        <authorList>
            <person name="Varga T."/>
            <person name="Krizsan K."/>
            <person name="Foldi C."/>
            <person name="Dima B."/>
            <person name="Sanchez-Garcia M."/>
            <person name="Sanchez-Ramirez S."/>
            <person name="Szollosi G.J."/>
            <person name="Szarkandi J.G."/>
            <person name="Papp V."/>
            <person name="Albert L."/>
            <person name="Andreopoulos W."/>
            <person name="Angelini C."/>
            <person name="Antonin V."/>
            <person name="Barry K.W."/>
            <person name="Bougher N.L."/>
            <person name="Buchanan P."/>
            <person name="Buyck B."/>
            <person name="Bense V."/>
            <person name="Catcheside P."/>
            <person name="Chovatia M."/>
            <person name="Cooper J."/>
            <person name="Damon W."/>
            <person name="Desjardin D."/>
            <person name="Finy P."/>
            <person name="Geml J."/>
            <person name="Haridas S."/>
            <person name="Hughes K."/>
            <person name="Justo A."/>
            <person name="Karasinski D."/>
            <person name="Kautmanova I."/>
            <person name="Kiss B."/>
            <person name="Kocsube S."/>
            <person name="Kotiranta H."/>
            <person name="LaButti K.M."/>
            <person name="Lechner B.E."/>
            <person name="Liimatainen K."/>
            <person name="Lipzen A."/>
            <person name="Lukacs Z."/>
            <person name="Mihaltcheva S."/>
            <person name="Morgado L.N."/>
            <person name="Niskanen T."/>
            <person name="Noordeloos M.E."/>
            <person name="Ohm R.A."/>
            <person name="Ortiz-Santana B."/>
            <person name="Ovrebo C."/>
            <person name="Racz N."/>
            <person name="Riley R."/>
            <person name="Savchenko A."/>
            <person name="Shiryaev A."/>
            <person name="Soop K."/>
            <person name="Spirin V."/>
            <person name="Szebenyi C."/>
            <person name="Tomsovsky M."/>
            <person name="Tulloss R.E."/>
            <person name="Uehling J."/>
            <person name="Grigoriev I.V."/>
            <person name="Vagvolgyi C."/>
            <person name="Papp T."/>
            <person name="Martin F.M."/>
            <person name="Miettinen O."/>
            <person name="Hibbett D.S."/>
            <person name="Nagy L.G."/>
        </authorList>
    </citation>
    <scope>NUCLEOTIDE SEQUENCE [LARGE SCALE GENOMIC DNA]</scope>
    <source>
        <strain evidence="2 3">CBS 962.96</strain>
    </source>
</reference>
<dbReference type="Proteomes" id="UP000297245">
    <property type="component" value="Unassembled WGS sequence"/>
</dbReference>
<proteinExistence type="predicted"/>
<evidence type="ECO:0000313" key="2">
    <source>
        <dbReference type="EMBL" id="THU75518.1"/>
    </source>
</evidence>
<dbReference type="EMBL" id="ML181984">
    <property type="protein sequence ID" value="THU75518.1"/>
    <property type="molecule type" value="Genomic_DNA"/>
</dbReference>